<dbReference type="EMBL" id="UYSU01034244">
    <property type="protein sequence ID" value="VDL94036.1"/>
    <property type="molecule type" value="Genomic_DNA"/>
</dbReference>
<dbReference type="Proteomes" id="UP000275846">
    <property type="component" value="Unassembled WGS sequence"/>
</dbReference>
<dbReference type="SUPFAM" id="SSF50978">
    <property type="entry name" value="WD40 repeat-like"/>
    <property type="match status" value="1"/>
</dbReference>
<evidence type="ECO:0000313" key="5">
    <source>
        <dbReference type="EMBL" id="VDL94036.1"/>
    </source>
</evidence>
<evidence type="ECO:0000256" key="1">
    <source>
        <dbReference type="ARBA" id="ARBA00022553"/>
    </source>
</evidence>
<dbReference type="InterPro" id="IPR015943">
    <property type="entry name" value="WD40/YVTN_repeat-like_dom_sf"/>
</dbReference>
<dbReference type="OrthoDB" id="44736at2759"/>
<dbReference type="SUPFAM" id="SSF47923">
    <property type="entry name" value="Ypt/Rab-GAP domain of gyp1p"/>
    <property type="match status" value="1"/>
</dbReference>
<evidence type="ECO:0000313" key="7">
    <source>
        <dbReference type="WBParaSite" id="SSLN_0000794101-mRNA-1"/>
    </source>
</evidence>
<dbReference type="GO" id="GO:0030036">
    <property type="term" value="P:actin cytoskeleton organization"/>
    <property type="evidence" value="ECO:0007669"/>
    <property type="project" value="TreeGrafter"/>
</dbReference>
<accession>A0A183STV3</accession>
<dbReference type="AlphaFoldDB" id="A0A183STV3"/>
<dbReference type="InterPro" id="IPR018391">
    <property type="entry name" value="PQQ_b-propeller_rpt"/>
</dbReference>
<dbReference type="GO" id="GO:0005085">
    <property type="term" value="F:guanyl-nucleotide exchange factor activity"/>
    <property type="evidence" value="ECO:0007669"/>
    <property type="project" value="UniProtKB-KW"/>
</dbReference>
<keyword evidence="2" id="KW-0344">Guanine-nucleotide releasing factor</keyword>
<evidence type="ECO:0000256" key="2">
    <source>
        <dbReference type="ARBA" id="ARBA00022658"/>
    </source>
</evidence>
<feature type="domain" description="LRRK2 beta-propeller" evidence="4">
    <location>
        <begin position="155"/>
        <end position="432"/>
    </location>
</feature>
<dbReference type="Pfam" id="PF23748">
    <property type="entry name" value="Beta-prop_LRRK2"/>
    <property type="match status" value="1"/>
</dbReference>
<evidence type="ECO:0000313" key="6">
    <source>
        <dbReference type="Proteomes" id="UP000275846"/>
    </source>
</evidence>
<dbReference type="InterPro" id="IPR035969">
    <property type="entry name" value="Rab-GAP_TBC_sf"/>
</dbReference>
<dbReference type="PANTHER" id="PTHR12877">
    <property type="entry name" value="RHO GUANINE NUCLEOTIDE EXCHANGE FACTOR"/>
    <property type="match status" value="1"/>
</dbReference>
<dbReference type="InterPro" id="IPR056602">
    <property type="entry name" value="Beta-prop_LRRK2"/>
</dbReference>
<dbReference type="InterPro" id="IPR036322">
    <property type="entry name" value="WD40_repeat_dom_sf"/>
</dbReference>
<evidence type="ECO:0000259" key="4">
    <source>
        <dbReference type="Pfam" id="PF23748"/>
    </source>
</evidence>
<feature type="region of interest" description="Disordered" evidence="3">
    <location>
        <begin position="441"/>
        <end position="467"/>
    </location>
</feature>
<dbReference type="WBParaSite" id="SSLN_0000794101-mRNA-1">
    <property type="protein sequence ID" value="SSLN_0000794101-mRNA-1"/>
    <property type="gene ID" value="SSLN_0000794101"/>
</dbReference>
<name>A0A183STV3_SCHSO</name>
<keyword evidence="1" id="KW-0597">Phosphoprotein</keyword>
<reference evidence="7" key="1">
    <citation type="submission" date="2016-06" db="UniProtKB">
        <authorList>
            <consortium name="WormBaseParasite"/>
        </authorList>
    </citation>
    <scope>IDENTIFICATION</scope>
</reference>
<gene>
    <name evidence="5" type="ORF">SSLN_LOCUS7651</name>
</gene>
<dbReference type="STRING" id="70667.A0A183STV3"/>
<dbReference type="PANTHER" id="PTHR12877:SF15">
    <property type="entry name" value="RHO GUANINE NUCLEOTIDE EXCHANGE FACTOR 17"/>
    <property type="match status" value="1"/>
</dbReference>
<protein>
    <submittedName>
        <fullName evidence="7">TBC1 domain family member 31</fullName>
    </submittedName>
</protein>
<sequence>MYVWLLRKQIPETEQTLLRIWDVFLLEGIKVLFRVSLALVIRQKPILLRQNDTLALWKSMKSAVSLTYDADGLMKLAFESFKMLKRRELKSRRDENRRALEKRLEQNAILLDPHLHLPSFRISRTLRDSQVSSVPVPAQSRLLTVAPLDHTSEKFLVFIEEGEKCNIRVGSADDDKLYHIDVQFDSPILCAALLEKRHVLLGSADCYLYAFDSEQKIKNWEIKLCSSVTAIAVSSTGEYRHAFVGMANGALSFIENVSMTTQPRDHFMLFLGVLAVSSIAVVENHVWCACGSIVEVFDVSGLLLFVLFFLASTLDHINQFNISENPLDTVLCLAPSRYGVWISKCGNTELQLWNTTDFEPTSFCDIKKHLSVGRKSESAEEEEDNHDRITAVLASDQHLFIGTGSGTVFIYKTLAWQSVRTYSSKRSFSLRRSTTISTMSLNSDLNNSDVEQIGSSPTQANEDSGSADGTLSLSGTIFTAYSSNLPEDPIVNTKKGVSVISFSEKATEDDAVLRWSLVSKGGDKWTNSPMLVMCPTNSAVVLPGYMRSSILHRQHTIPDTPMEDNL</sequence>
<proteinExistence type="predicted"/>
<organism evidence="7">
    <name type="scientific">Schistocephalus solidus</name>
    <name type="common">Tapeworm</name>
    <dbReference type="NCBI Taxonomy" id="70667"/>
    <lineage>
        <taxon>Eukaryota</taxon>
        <taxon>Metazoa</taxon>
        <taxon>Spiralia</taxon>
        <taxon>Lophotrochozoa</taxon>
        <taxon>Platyhelminthes</taxon>
        <taxon>Cestoda</taxon>
        <taxon>Eucestoda</taxon>
        <taxon>Diphyllobothriidea</taxon>
        <taxon>Diphyllobothriidae</taxon>
        <taxon>Schistocephalus</taxon>
    </lineage>
</organism>
<dbReference type="InterPro" id="IPR039919">
    <property type="entry name" value="ARHGEF10/ARHGEF17"/>
</dbReference>
<reference evidence="5 6" key="2">
    <citation type="submission" date="2018-11" db="EMBL/GenBank/DDBJ databases">
        <authorList>
            <consortium name="Pathogen Informatics"/>
        </authorList>
    </citation>
    <scope>NUCLEOTIDE SEQUENCE [LARGE SCALE GENOMIC DNA]</scope>
    <source>
        <strain evidence="5 6">NST_G2</strain>
    </source>
</reference>
<evidence type="ECO:0000256" key="3">
    <source>
        <dbReference type="SAM" id="MobiDB-lite"/>
    </source>
</evidence>
<dbReference type="Gene3D" id="1.10.472.80">
    <property type="entry name" value="Ypt/Rab-GAP domain of gyp1p, domain 3"/>
    <property type="match status" value="1"/>
</dbReference>
<dbReference type="Gene3D" id="2.130.10.10">
    <property type="entry name" value="YVTN repeat-like/Quinoprotein amine dehydrogenase"/>
    <property type="match status" value="1"/>
</dbReference>
<keyword evidence="6" id="KW-1185">Reference proteome</keyword>
<dbReference type="SMART" id="SM00564">
    <property type="entry name" value="PQQ"/>
    <property type="match status" value="2"/>
</dbReference>